<name>A0AC35FMT2_9BILA</name>
<reference evidence="2" key="1">
    <citation type="submission" date="2022-11" db="UniProtKB">
        <authorList>
            <consortium name="WormBaseParasite"/>
        </authorList>
    </citation>
    <scope>IDENTIFICATION</scope>
</reference>
<sequence>MNKIFNGAGDERKVFLPLAEDFPEEECTWLTIGIGGSKTAEEKFHKIYPKCKIFGAEPGNAGKFADVGTLISNGVGIEDGEIELSVFENKKYTIVKRKVISLTNLLDNYLHSRTLHYLTIDIEGYEHIILAELVGNGEFAKDGLKICQIDAELHNPKYIMVHPLVKNLNQVQFILNFLNDTSPYIPIYNVPFTFNPHQKVTFINVLDSECEKAFKFGSYFQ</sequence>
<dbReference type="WBParaSite" id="PS1159_v2.g1908.t1">
    <property type="protein sequence ID" value="PS1159_v2.g1908.t1"/>
    <property type="gene ID" value="PS1159_v2.g1908"/>
</dbReference>
<evidence type="ECO:0000313" key="1">
    <source>
        <dbReference type="Proteomes" id="UP000887580"/>
    </source>
</evidence>
<proteinExistence type="predicted"/>
<organism evidence="1 2">
    <name type="scientific">Panagrolaimus sp. PS1159</name>
    <dbReference type="NCBI Taxonomy" id="55785"/>
    <lineage>
        <taxon>Eukaryota</taxon>
        <taxon>Metazoa</taxon>
        <taxon>Ecdysozoa</taxon>
        <taxon>Nematoda</taxon>
        <taxon>Chromadorea</taxon>
        <taxon>Rhabditida</taxon>
        <taxon>Tylenchina</taxon>
        <taxon>Panagrolaimomorpha</taxon>
        <taxon>Panagrolaimoidea</taxon>
        <taxon>Panagrolaimidae</taxon>
        <taxon>Panagrolaimus</taxon>
    </lineage>
</organism>
<protein>
    <submittedName>
        <fullName evidence="2">Methyltransferase FkbM domain-containing protein</fullName>
    </submittedName>
</protein>
<dbReference type="Proteomes" id="UP000887580">
    <property type="component" value="Unplaced"/>
</dbReference>
<accession>A0AC35FMT2</accession>
<evidence type="ECO:0000313" key="2">
    <source>
        <dbReference type="WBParaSite" id="PS1159_v2.g1908.t1"/>
    </source>
</evidence>